<sequence length="1220" mass="129995">MTSPHGPGRPHLSRRGLLQTGAMTAGAIAFAAAASPWAATGTAQAQEGAADDGQLWLRYRQVTDPDRLDRYRDAFQRVAVFGSDRLLDNAEAEARRAVTGLTGVEPAAGWSGETGTLVIGTIDASPHVRQAVSAADADGLGTEGFAIRVQRSGRGVKRVVVAANAPAGVLYGVFHLIRLLQNGTEPEDLDATEVPSTELRMLNHWDNLDGSIERGYAGRSIFAWDALPEVTERMRDYARTTASIGVNASVLNNVNADAAFIDTAMLPKLAGLCDMLASWGISPWLSVNYASPILLTEDSDDPITTADPEDPRVQQWWQGKIAEIKEALPDLGGFLVKANSEGRPGPLDYGRTHADGANMLARAIAPDLIVWRSFVHEDFGDWAEYQHRVFAPLDGEFDDNVIVQTKYGPIDFQVREPVHPLFGALQNTNQMVELQITQEYTGQAGHAVFLAPMWREVLDFTTGGPGTGPTVAEITAAERAGLAGVSNFGDADDWTGYLLGAANSYAFGRLCWSTGAEPADLAAEWIRMTFGLGPDEVDTVAGILLDSWRTYEDYTSPLGMGYLSNPGGSHFDPDPVGTITQSHHSNGSGTGFDRTTATGSGFTGLYPEAWTEVYEHLDTVPDELLLFMHWVPYDHRLTSGSTVIQHLYDTHFAGVERVREFAEAWQTLAGDVDEERHAEVAAAFAAQIGHATTWRDAIVSFFFDLGRVLDDHRSWTQVAVPGERVLIGGWANRVAVDLTNASAEDKEITAGLVPAEGHWGAAATVAVAARETATALIPVEPPLNGWEGPADIELEPDGTALGNRGVRFLVAPAGQRCHLALDAGTDGSPVQPGYRPLTPGTSWSQERGYGWVSGPTPNGRDRNLLEPLTADLVGHANACTLRIAVPAGRHTARLLVGDRGARCRPFTIALNGTEVARTPELASGSFAWVDVELDGGDAFADLELDGIDDWWKLAALVIPDPDAPMPPVRVHAASAEPVWWTGGTHEVALTVANDGDAADVTVAVTVPEGWESDPVTVTLAAGSEQDVAVPVTAGPSPSIERLAVAVHANGVEIETGRLVEVVTAPDPARAALALDAGPDAESVLPGYRALTPESEWDAEAGYGWSGERPGARDRRNTDVLRRDLVVATSERTLDVAIPAGAQRVWILTGDPLTDSAVTVVSEGGTELGRSGPATLPARAMTWFSFAVDGGASGRTASLSLTGSGLNKMWRIAALAVVDPQ</sequence>
<evidence type="ECO:0000313" key="12">
    <source>
        <dbReference type="Proteomes" id="UP000198949"/>
    </source>
</evidence>
<keyword evidence="4 7" id="KW-0119">Carbohydrate metabolism</keyword>
<dbReference type="OrthoDB" id="339499at2"/>
<reference evidence="12" key="1">
    <citation type="submission" date="2016-10" db="EMBL/GenBank/DDBJ databases">
        <authorList>
            <person name="Varghese N."/>
            <person name="Submissions S."/>
        </authorList>
    </citation>
    <scope>NUCLEOTIDE SEQUENCE [LARGE SCALE GENOMIC DNA]</scope>
    <source>
        <strain evidence="12">CGMCC 4.3516</strain>
    </source>
</reference>
<dbReference type="PROSITE" id="PS51318">
    <property type="entry name" value="TAT"/>
    <property type="match status" value="1"/>
</dbReference>
<dbReference type="Proteomes" id="UP000198949">
    <property type="component" value="Unassembled WGS sequence"/>
</dbReference>
<dbReference type="PANTHER" id="PTHR39207">
    <property type="entry name" value="ALPHA-GLUCURONIDASE A"/>
    <property type="match status" value="1"/>
</dbReference>
<dbReference type="PANTHER" id="PTHR39207:SF1">
    <property type="entry name" value="ALPHA-GLUCURONIDASE A"/>
    <property type="match status" value="1"/>
</dbReference>
<dbReference type="GO" id="GO:0005576">
    <property type="term" value="C:extracellular region"/>
    <property type="evidence" value="ECO:0007669"/>
    <property type="project" value="InterPro"/>
</dbReference>
<evidence type="ECO:0000259" key="10">
    <source>
        <dbReference type="Pfam" id="PF07488"/>
    </source>
</evidence>
<dbReference type="STRING" id="58114.SAMN05216270_114106"/>
<dbReference type="Pfam" id="PF07477">
    <property type="entry name" value="Glyco_hydro_67C"/>
    <property type="match status" value="1"/>
</dbReference>
<dbReference type="SUPFAM" id="SSF55545">
    <property type="entry name" value="beta-N-acetylhexosaminidase-like domain"/>
    <property type="match status" value="1"/>
</dbReference>
<dbReference type="Gene3D" id="3.20.20.80">
    <property type="entry name" value="Glycosidases"/>
    <property type="match status" value="1"/>
</dbReference>
<proteinExistence type="inferred from homology"/>
<dbReference type="Gene3D" id="2.60.120.430">
    <property type="entry name" value="Galactose-binding lectin"/>
    <property type="match status" value="2"/>
</dbReference>
<dbReference type="Pfam" id="PF07488">
    <property type="entry name" value="Glyco_hydro_67M"/>
    <property type="match status" value="1"/>
</dbReference>
<dbReference type="Gene3D" id="3.30.379.10">
    <property type="entry name" value="Chitobiase/beta-hexosaminidase domain 2-like"/>
    <property type="match status" value="1"/>
</dbReference>
<gene>
    <name evidence="11" type="ORF">SAMN05216270_114106</name>
</gene>
<keyword evidence="12" id="KW-1185">Reference proteome</keyword>
<dbReference type="EC" id="3.2.1.131" evidence="7"/>
<comment type="similarity">
    <text evidence="1 7">Belongs to the glycosyl hydrolase 67 family.</text>
</comment>
<dbReference type="EMBL" id="FNAD01000014">
    <property type="protein sequence ID" value="SDE17390.1"/>
    <property type="molecule type" value="Genomic_DNA"/>
</dbReference>
<name>A0A1G7ARS3_9ACTN</name>
<evidence type="ECO:0000256" key="3">
    <source>
        <dbReference type="ARBA" id="ARBA00022801"/>
    </source>
</evidence>
<feature type="domain" description="Glycosyl hydrolase family 67 catalytic" evidence="10">
    <location>
        <begin position="180"/>
        <end position="494"/>
    </location>
</feature>
<evidence type="ECO:0000256" key="2">
    <source>
        <dbReference type="ARBA" id="ARBA00022651"/>
    </source>
</evidence>
<dbReference type="GO" id="GO:0046559">
    <property type="term" value="F:alpha-glucuronidase activity"/>
    <property type="evidence" value="ECO:0007669"/>
    <property type="project" value="InterPro"/>
</dbReference>
<evidence type="ECO:0000313" key="11">
    <source>
        <dbReference type="EMBL" id="SDE17390.1"/>
    </source>
</evidence>
<dbReference type="InterPro" id="IPR005154">
    <property type="entry name" value="Glyco_hydro_67_aGlcAse_N"/>
</dbReference>
<dbReference type="InterPro" id="IPR006311">
    <property type="entry name" value="TAT_signal"/>
</dbReference>
<dbReference type="Gene3D" id="3.90.1330.10">
    <property type="entry name" value="Alpha-glucuronidase, C-terminal domain"/>
    <property type="match status" value="1"/>
</dbReference>
<dbReference type="SUPFAM" id="SSF49785">
    <property type="entry name" value="Galactose-binding domain-like"/>
    <property type="match status" value="2"/>
</dbReference>
<dbReference type="InterPro" id="IPR017853">
    <property type="entry name" value="GH"/>
</dbReference>
<dbReference type="InterPro" id="IPR011099">
    <property type="entry name" value="Glyco_hydro_67_C"/>
</dbReference>
<dbReference type="GO" id="GO:0045493">
    <property type="term" value="P:xylan catabolic process"/>
    <property type="evidence" value="ECO:0007669"/>
    <property type="project" value="UniProtKB-KW"/>
</dbReference>
<evidence type="ECO:0000256" key="6">
    <source>
        <dbReference type="ARBA" id="ARBA00023326"/>
    </source>
</evidence>
<feature type="domain" description="Glycosyl hydrolase family 67 C-terminal" evidence="9">
    <location>
        <begin position="495"/>
        <end position="710"/>
    </location>
</feature>
<dbReference type="InterPro" id="IPR037054">
    <property type="entry name" value="A-glucoronidase_C_sf"/>
</dbReference>
<dbReference type="Pfam" id="PF03648">
    <property type="entry name" value="Glyco_hydro_67N"/>
    <property type="match status" value="1"/>
</dbReference>
<evidence type="ECO:0000256" key="1">
    <source>
        <dbReference type="ARBA" id="ARBA00008833"/>
    </source>
</evidence>
<dbReference type="InterPro" id="IPR029018">
    <property type="entry name" value="Hex-like_dom2"/>
</dbReference>
<protein>
    <recommendedName>
        <fullName evidence="7">Xylan alpha-1,2-glucuronidase</fullName>
        <ecNumber evidence="7">3.2.1.131</ecNumber>
    </recommendedName>
</protein>
<feature type="domain" description="Alpha glucuronidase N-terminal" evidence="8">
    <location>
        <begin position="55"/>
        <end position="176"/>
    </location>
</feature>
<keyword evidence="2 7" id="KW-0858">Xylan degradation</keyword>
<dbReference type="SUPFAM" id="SSF51445">
    <property type="entry name" value="(Trans)glycosidases"/>
    <property type="match status" value="1"/>
</dbReference>
<evidence type="ECO:0000256" key="4">
    <source>
        <dbReference type="ARBA" id="ARBA00023277"/>
    </source>
</evidence>
<organism evidence="11 12">
    <name type="scientific">Glycomyces harbinensis</name>
    <dbReference type="NCBI Taxonomy" id="58114"/>
    <lineage>
        <taxon>Bacteria</taxon>
        <taxon>Bacillati</taxon>
        <taxon>Actinomycetota</taxon>
        <taxon>Actinomycetes</taxon>
        <taxon>Glycomycetales</taxon>
        <taxon>Glycomycetaceae</taxon>
        <taxon>Glycomyces</taxon>
    </lineage>
</organism>
<dbReference type="RefSeq" id="WP_091039379.1">
    <property type="nucleotide sequence ID" value="NZ_FNAD01000014.1"/>
</dbReference>
<keyword evidence="3 7" id="KW-0378">Hydrolase</keyword>
<keyword evidence="6 7" id="KW-0624">Polysaccharide degradation</keyword>
<dbReference type="InterPro" id="IPR011100">
    <property type="entry name" value="Glyco_hydro_67_cat"/>
</dbReference>
<evidence type="ECO:0000256" key="7">
    <source>
        <dbReference type="RuleBase" id="RU361198"/>
    </source>
</evidence>
<evidence type="ECO:0000256" key="5">
    <source>
        <dbReference type="ARBA" id="ARBA00023295"/>
    </source>
</evidence>
<comment type="subunit">
    <text evidence="7">Homodimer.</text>
</comment>
<keyword evidence="5 7" id="KW-0326">Glycosidase</keyword>
<evidence type="ECO:0000259" key="9">
    <source>
        <dbReference type="Pfam" id="PF07477"/>
    </source>
</evidence>
<comment type="catalytic activity">
    <reaction evidence="7">
        <text>Hydrolysis of (1-&gt;2)-alpha-D-(4-O-methyl)glucuronosyl links in the main chain of hardwood xylans.</text>
        <dbReference type="EC" id="3.2.1.131"/>
    </reaction>
</comment>
<dbReference type="InterPro" id="IPR008979">
    <property type="entry name" value="Galactose-bd-like_sf"/>
</dbReference>
<dbReference type="AlphaFoldDB" id="A0A1G7ARS3"/>
<accession>A0A1G7ARS3</accession>
<evidence type="ECO:0000259" key="8">
    <source>
        <dbReference type="Pfam" id="PF03648"/>
    </source>
</evidence>
<dbReference type="GO" id="GO:0033939">
    <property type="term" value="F:xylan alpha-1,2-glucuronosidase activity"/>
    <property type="evidence" value="ECO:0007669"/>
    <property type="project" value="UniProtKB-EC"/>
</dbReference>